<keyword evidence="1" id="KW-0732">Signal</keyword>
<keyword evidence="3" id="KW-1185">Reference proteome</keyword>
<gene>
    <name evidence="2" type="ORF">HRG_04190</name>
</gene>
<dbReference type="OrthoDB" id="8115477at2759"/>
<proteinExistence type="predicted"/>
<dbReference type="Proteomes" id="UP000824596">
    <property type="component" value="Unassembled WGS sequence"/>
</dbReference>
<comment type="caution">
    <text evidence="2">The sequence shown here is derived from an EMBL/GenBank/DDBJ whole genome shotgun (WGS) entry which is preliminary data.</text>
</comment>
<dbReference type="GeneID" id="68353319"/>
<feature type="signal peptide" evidence="1">
    <location>
        <begin position="1"/>
        <end position="18"/>
    </location>
</feature>
<reference evidence="2" key="1">
    <citation type="submission" date="2021-09" db="EMBL/GenBank/DDBJ databases">
        <title>A high-quality genome of the endoparasitic fungus Hirsutella rhossiliensis with a comparison of Hirsutella genomes reveals transposable elements contributing to genome size variation.</title>
        <authorList>
            <person name="Lin R."/>
            <person name="Jiao Y."/>
            <person name="Sun X."/>
            <person name="Ling J."/>
            <person name="Xie B."/>
            <person name="Cheng X."/>
        </authorList>
    </citation>
    <scope>NUCLEOTIDE SEQUENCE</scope>
    <source>
        <strain evidence="2">HR02</strain>
    </source>
</reference>
<evidence type="ECO:0000313" key="3">
    <source>
        <dbReference type="Proteomes" id="UP000824596"/>
    </source>
</evidence>
<sequence length="99" mass="9631">MKYTAAFSVLALAATAIAVPTELEARGGPGNGGGSGGGGTTCSASGQKQVCCTGLLNCLVAVVGENCNNSAYCCTTDAPAVRMISTSSNVRELVAASPG</sequence>
<dbReference type="RefSeq" id="XP_044721275.1">
    <property type="nucleotide sequence ID" value="XM_044862661.1"/>
</dbReference>
<evidence type="ECO:0000313" key="2">
    <source>
        <dbReference type="EMBL" id="KAH0963762.1"/>
    </source>
</evidence>
<dbReference type="AlphaFoldDB" id="A0A9P8N2Z7"/>
<organism evidence="2 3">
    <name type="scientific">Hirsutella rhossiliensis</name>
    <dbReference type="NCBI Taxonomy" id="111463"/>
    <lineage>
        <taxon>Eukaryota</taxon>
        <taxon>Fungi</taxon>
        <taxon>Dikarya</taxon>
        <taxon>Ascomycota</taxon>
        <taxon>Pezizomycotina</taxon>
        <taxon>Sordariomycetes</taxon>
        <taxon>Hypocreomycetidae</taxon>
        <taxon>Hypocreales</taxon>
        <taxon>Ophiocordycipitaceae</taxon>
        <taxon>Hirsutella</taxon>
    </lineage>
</organism>
<evidence type="ECO:0000256" key="1">
    <source>
        <dbReference type="SAM" id="SignalP"/>
    </source>
</evidence>
<accession>A0A9P8N2Z7</accession>
<protein>
    <recommendedName>
        <fullName evidence="4">Hydrophobin</fullName>
    </recommendedName>
</protein>
<evidence type="ECO:0008006" key="4">
    <source>
        <dbReference type="Google" id="ProtNLM"/>
    </source>
</evidence>
<feature type="chain" id="PRO_5040212985" description="Hydrophobin" evidence="1">
    <location>
        <begin position="19"/>
        <end position="99"/>
    </location>
</feature>
<dbReference type="EMBL" id="JAIZPD010000004">
    <property type="protein sequence ID" value="KAH0963762.1"/>
    <property type="molecule type" value="Genomic_DNA"/>
</dbReference>
<name>A0A9P8N2Z7_9HYPO</name>